<keyword evidence="2" id="KW-1185">Reference proteome</keyword>
<evidence type="ECO:0000313" key="1">
    <source>
        <dbReference type="EMBL" id="MDK2123058.1"/>
    </source>
</evidence>
<reference evidence="1" key="1">
    <citation type="submission" date="2023-03" db="EMBL/GenBank/DDBJ databases">
        <title>Chitinimonas shenzhenensis gen. nov., sp. nov., a novel member of family Burkholderiaceae isolated from activated sludge collected in Shen Zhen, China.</title>
        <authorList>
            <person name="Wang X."/>
        </authorList>
    </citation>
    <scope>NUCLEOTIDE SEQUENCE</scope>
    <source>
        <strain evidence="1">DQS-5</strain>
    </source>
</reference>
<accession>A0ABT7DSL2</accession>
<gene>
    <name evidence="1" type="ORF">PZA18_03205</name>
</gene>
<dbReference type="Proteomes" id="UP001172778">
    <property type="component" value="Unassembled WGS sequence"/>
</dbReference>
<organism evidence="1 2">
    <name type="scientific">Parachitinimonas caeni</name>
    <dbReference type="NCBI Taxonomy" id="3031301"/>
    <lineage>
        <taxon>Bacteria</taxon>
        <taxon>Pseudomonadati</taxon>
        <taxon>Pseudomonadota</taxon>
        <taxon>Betaproteobacteria</taxon>
        <taxon>Neisseriales</taxon>
        <taxon>Chitinibacteraceae</taxon>
        <taxon>Parachitinimonas</taxon>
    </lineage>
</organism>
<proteinExistence type="predicted"/>
<comment type="caution">
    <text evidence="1">The sequence shown here is derived from an EMBL/GenBank/DDBJ whole genome shotgun (WGS) entry which is preliminary data.</text>
</comment>
<dbReference type="EMBL" id="JARRAF010000003">
    <property type="protein sequence ID" value="MDK2123058.1"/>
    <property type="molecule type" value="Genomic_DNA"/>
</dbReference>
<name>A0ABT7DSL2_9NEIS</name>
<dbReference type="RefSeq" id="WP_284099346.1">
    <property type="nucleotide sequence ID" value="NZ_JARRAF010000003.1"/>
</dbReference>
<protein>
    <submittedName>
        <fullName evidence="1">Uncharacterized protein</fullName>
    </submittedName>
</protein>
<sequence length="350" mass="38652">MLRHMPQVINTQVPAEIRLVAAVSRLLDFHQSRSSGSSITVPEVPDTAGRNLFLAVGVLQTLGRVEIEQGQLRISLKALATELQSEAGEVSIDELSYCVASLAMPREIRYGLMAGTGEITFAHTSDTTALVVFDQSLHQVALTENARLLLRVGSLKESWLYSDVDAQRLLKAIERGQFEDVPRFCREMVRDLAGKARQIADATERPTLVDLRDALISDGAKISETLHEASQLVLSAMSLLFSEQTEDAFTLWRATRGITYELGNLQAEIEIVLQSTESLSRRFVKFVKDAQRAQTVRAPVMRLLDMARSLTARPDGVAAQLDSAMSDVLPWMPNVQWSSISGHSAKCFGR</sequence>
<evidence type="ECO:0000313" key="2">
    <source>
        <dbReference type="Proteomes" id="UP001172778"/>
    </source>
</evidence>